<comment type="caution">
    <text evidence="1">The sequence shown here is derived from an EMBL/GenBank/DDBJ whole genome shotgun (WGS) entry which is preliminary data.</text>
</comment>
<dbReference type="SUPFAM" id="SSF53067">
    <property type="entry name" value="Actin-like ATPase domain"/>
    <property type="match status" value="1"/>
</dbReference>
<name>A0A0G1MHN9_9BACT</name>
<organism evidence="1 2">
    <name type="scientific">Candidatus Magasanikbacteria bacterium GW2011_GWA2_45_39</name>
    <dbReference type="NCBI Taxonomy" id="1619041"/>
    <lineage>
        <taxon>Bacteria</taxon>
        <taxon>Candidatus Magasanikiibacteriota</taxon>
    </lineage>
</organism>
<accession>A0A0G1MHN9</accession>
<dbReference type="AlphaFoldDB" id="A0A0G1MHN9"/>
<dbReference type="InterPro" id="IPR043129">
    <property type="entry name" value="ATPase_NBD"/>
</dbReference>
<reference evidence="1 2" key="1">
    <citation type="journal article" date="2015" name="Nature">
        <title>rRNA introns, odd ribosomes, and small enigmatic genomes across a large radiation of phyla.</title>
        <authorList>
            <person name="Brown C.T."/>
            <person name="Hug L.A."/>
            <person name="Thomas B.C."/>
            <person name="Sharon I."/>
            <person name="Castelle C.J."/>
            <person name="Singh A."/>
            <person name="Wilkins M.J."/>
            <person name="Williams K.H."/>
            <person name="Banfield J.F."/>
        </authorList>
    </citation>
    <scope>NUCLEOTIDE SEQUENCE [LARGE SCALE GENOMIC DNA]</scope>
</reference>
<sequence length="146" mass="16423">MNARASLLVIDITKIGVFRIGMLQSGCLVSVREFAYAHGSCFLKHLTQYMKLQKLKEDDVRGIALVEGRGSFSAVRAAVSVLNALQWTKGVRVAGFDCRSYADETHLYEAIVHFSWQARMARVPLHPLYQGEPHITVSKKKLFSRL</sequence>
<evidence type="ECO:0000313" key="1">
    <source>
        <dbReference type="EMBL" id="KKU07891.1"/>
    </source>
</evidence>
<gene>
    <name evidence="1" type="ORF">UX10_C0004G0019</name>
</gene>
<dbReference type="Proteomes" id="UP000033999">
    <property type="component" value="Unassembled WGS sequence"/>
</dbReference>
<evidence type="ECO:0008006" key="3">
    <source>
        <dbReference type="Google" id="ProtNLM"/>
    </source>
</evidence>
<evidence type="ECO:0000313" key="2">
    <source>
        <dbReference type="Proteomes" id="UP000033999"/>
    </source>
</evidence>
<proteinExistence type="predicted"/>
<dbReference type="Gene3D" id="3.30.420.40">
    <property type="match status" value="1"/>
</dbReference>
<protein>
    <recommendedName>
        <fullName evidence="3">Gcp-like domain-containing protein</fullName>
    </recommendedName>
</protein>
<dbReference type="EMBL" id="LCKX01000004">
    <property type="protein sequence ID" value="KKU07891.1"/>
    <property type="molecule type" value="Genomic_DNA"/>
</dbReference>